<dbReference type="EMBL" id="JAUSUT010000001">
    <property type="protein sequence ID" value="MDQ0377035.1"/>
    <property type="molecule type" value="Genomic_DNA"/>
</dbReference>
<proteinExistence type="inferred from homology"/>
<dbReference type="InterPro" id="IPR009906">
    <property type="entry name" value="D-Glu_cyclase"/>
</dbReference>
<keyword evidence="5" id="KW-1185">Reference proteome</keyword>
<dbReference type="PANTHER" id="PTHR32022">
    <property type="entry name" value="D-GLUTAMATE CYCLASE, MITOCHONDRIAL"/>
    <property type="match status" value="1"/>
</dbReference>
<comment type="caution">
    <text evidence="4">The sequence shown here is derived from an EMBL/GenBank/DDBJ whole genome shotgun (WGS) entry which is preliminary data.</text>
</comment>
<organism evidence="4 5">
    <name type="scientific">Amycolatopsis thermophila</name>
    <dbReference type="NCBI Taxonomy" id="206084"/>
    <lineage>
        <taxon>Bacteria</taxon>
        <taxon>Bacillati</taxon>
        <taxon>Actinomycetota</taxon>
        <taxon>Actinomycetes</taxon>
        <taxon>Pseudonocardiales</taxon>
        <taxon>Pseudonocardiaceae</taxon>
        <taxon>Amycolatopsis</taxon>
    </lineage>
</organism>
<gene>
    <name evidence="4" type="ORF">FB470_001029</name>
</gene>
<name>A0ABU0EPX4_9PSEU</name>
<dbReference type="Pfam" id="PF07286">
    <property type="entry name" value="D-Glu_cyclase"/>
    <property type="match status" value="1"/>
</dbReference>
<dbReference type="EC" id="4.2.1.-" evidence="3"/>
<evidence type="ECO:0000256" key="2">
    <source>
        <dbReference type="ARBA" id="ARBA00023239"/>
    </source>
</evidence>
<dbReference type="InterPro" id="IPR038021">
    <property type="entry name" value="Putative_hydro-lyase"/>
</dbReference>
<evidence type="ECO:0000256" key="3">
    <source>
        <dbReference type="HAMAP-Rule" id="MF_01830"/>
    </source>
</evidence>
<dbReference type="Gene3D" id="3.40.1640.10">
    <property type="entry name" value="PSTPO5379-like"/>
    <property type="match status" value="1"/>
</dbReference>
<reference evidence="4 5" key="1">
    <citation type="submission" date="2023-07" db="EMBL/GenBank/DDBJ databases">
        <title>Sequencing the genomes of 1000 actinobacteria strains.</title>
        <authorList>
            <person name="Klenk H.-P."/>
        </authorList>
    </citation>
    <scope>NUCLEOTIDE SEQUENCE [LARGE SCALE GENOMIC DNA]</scope>
    <source>
        <strain evidence="4 5">DSM 45805</strain>
    </source>
</reference>
<dbReference type="PANTHER" id="PTHR32022:SF10">
    <property type="entry name" value="D-GLUTAMATE CYCLASE, MITOCHONDRIAL"/>
    <property type="match status" value="1"/>
</dbReference>
<comment type="similarity">
    <text evidence="1 3">Belongs to the D-glutamate cyclase family.</text>
</comment>
<keyword evidence="2 3" id="KW-0456">Lyase</keyword>
<evidence type="ECO:0000256" key="1">
    <source>
        <dbReference type="ARBA" id="ARBA00007896"/>
    </source>
</evidence>
<dbReference type="NCBIfam" id="NF003969">
    <property type="entry name" value="PRK05463.1"/>
    <property type="match status" value="1"/>
</dbReference>
<dbReference type="Gene3D" id="3.30.2040.10">
    <property type="entry name" value="PSTPO5379-like domain"/>
    <property type="match status" value="1"/>
</dbReference>
<dbReference type="SUPFAM" id="SSF160920">
    <property type="entry name" value="PSTPO5379-like"/>
    <property type="match status" value="1"/>
</dbReference>
<evidence type="ECO:0000313" key="5">
    <source>
        <dbReference type="Proteomes" id="UP001229651"/>
    </source>
</evidence>
<dbReference type="HAMAP" id="MF_01830">
    <property type="entry name" value="Hydro_lyase"/>
    <property type="match status" value="1"/>
</dbReference>
<protein>
    <recommendedName>
        <fullName evidence="3">Putative hydro-lyase FB470_001029</fullName>
        <ecNumber evidence="3">4.2.1.-</ecNumber>
    </recommendedName>
</protein>
<dbReference type="Proteomes" id="UP001229651">
    <property type="component" value="Unassembled WGS sequence"/>
</dbReference>
<dbReference type="PIRSF" id="PIRSF029755">
    <property type="entry name" value="UCP029755"/>
    <property type="match status" value="1"/>
</dbReference>
<sequence>MTRVDDPATVSPERARAAFRAGTVAPTSGWAAGFTQTNLIAVPRDWAYDVLLFCQRNPRPCPVLDVTDPGSTSTVLAPGADLSRDLPRYRVWRDGELAGEVDDVSGLWQEDLVAFSIGCSFTFETGLLAAGIPLRHIEQGRNVSMYVTNRRCRPAGRLHGPMVVSMRPIPADRVAEATAISGAMPAVHGAPVHTGDPAELGIADLDRPDFGDPVRAEPGDVPVFWACGVTPQAALMASKPPFAITHSPGHMFITDRRDSEYRVTVQWNEQPPSG</sequence>
<evidence type="ECO:0000313" key="4">
    <source>
        <dbReference type="EMBL" id="MDQ0377035.1"/>
    </source>
</evidence>
<dbReference type="InterPro" id="IPR016938">
    <property type="entry name" value="UPF0317"/>
</dbReference>
<accession>A0ABU0EPX4</accession>